<dbReference type="EMBL" id="MLYV02000357">
    <property type="protein sequence ID" value="PSS06830.1"/>
    <property type="molecule type" value="Genomic_DNA"/>
</dbReference>
<dbReference type="InterPro" id="IPR046341">
    <property type="entry name" value="SET_dom_sf"/>
</dbReference>
<organism evidence="1 2">
    <name type="scientific">Hermanssonia centrifuga</name>
    <dbReference type="NCBI Taxonomy" id="98765"/>
    <lineage>
        <taxon>Eukaryota</taxon>
        <taxon>Fungi</taxon>
        <taxon>Dikarya</taxon>
        <taxon>Basidiomycota</taxon>
        <taxon>Agaricomycotina</taxon>
        <taxon>Agaricomycetes</taxon>
        <taxon>Polyporales</taxon>
        <taxon>Meruliaceae</taxon>
        <taxon>Hermanssonia</taxon>
    </lineage>
</organism>
<dbReference type="Proteomes" id="UP000186601">
    <property type="component" value="Unassembled WGS sequence"/>
</dbReference>
<dbReference type="InterPro" id="IPR053185">
    <property type="entry name" value="SET_domain_protein"/>
</dbReference>
<protein>
    <submittedName>
        <fullName evidence="1">Uncharacterized protein</fullName>
    </submittedName>
</protein>
<evidence type="ECO:0000313" key="1">
    <source>
        <dbReference type="EMBL" id="PSS06830.1"/>
    </source>
</evidence>
<dbReference type="PANTHER" id="PTHR47332:SF4">
    <property type="entry name" value="SET DOMAIN-CONTAINING PROTEIN 5"/>
    <property type="match status" value="1"/>
</dbReference>
<dbReference type="CDD" id="cd20071">
    <property type="entry name" value="SET_SMYD"/>
    <property type="match status" value="1"/>
</dbReference>
<reference evidence="1 2" key="1">
    <citation type="submission" date="2018-02" db="EMBL/GenBank/DDBJ databases">
        <title>Genome sequence of the basidiomycete white-rot fungus Phlebia centrifuga.</title>
        <authorList>
            <person name="Granchi Z."/>
            <person name="Peng M."/>
            <person name="de Vries R.P."/>
            <person name="Hilden K."/>
            <person name="Makela M.R."/>
            <person name="Grigoriev I."/>
            <person name="Riley R."/>
        </authorList>
    </citation>
    <scope>NUCLEOTIDE SEQUENCE [LARGE SCALE GENOMIC DNA]</scope>
    <source>
        <strain evidence="1 2">FBCC195</strain>
    </source>
</reference>
<dbReference type="AlphaFoldDB" id="A0A2R6QEZ5"/>
<dbReference type="OrthoDB" id="265717at2759"/>
<proteinExistence type="predicted"/>
<dbReference type="STRING" id="98765.A0A2R6QEZ5"/>
<keyword evidence="2" id="KW-1185">Reference proteome</keyword>
<comment type="caution">
    <text evidence="1">The sequence shown here is derived from an EMBL/GenBank/DDBJ whole genome shotgun (WGS) entry which is preliminary data.</text>
</comment>
<sequence>MPTKVTTTTSPGALLLHSLAGLTRAQRASFYNLSYVNLPDLAPDSPQYNDELALAIFQTNAVAAGDGVGIFPRMARLNHGCSSAFNSVYTWRQQEGVIAVYALKGVRAGEELLTTYIDTKRPRHERRAALSSHYGFECDCSVCSLPDEASKASDRRLSIMAELYGRLATWQNEKISGTEAIKVAKEIWIIGGEEGYWSERGRLAADAAWVAAAHSDKVATKGWAELAKKWYTYELGPDSEQTGEMEDVIAHPERHRVWRMRDHEIVGLPDFT</sequence>
<dbReference type="Gene3D" id="2.170.270.10">
    <property type="entry name" value="SET domain"/>
    <property type="match status" value="1"/>
</dbReference>
<dbReference type="SUPFAM" id="SSF82199">
    <property type="entry name" value="SET domain"/>
    <property type="match status" value="1"/>
</dbReference>
<accession>A0A2R6QEZ5</accession>
<evidence type="ECO:0000313" key="2">
    <source>
        <dbReference type="Proteomes" id="UP000186601"/>
    </source>
</evidence>
<name>A0A2R6QEZ5_9APHY</name>
<gene>
    <name evidence="1" type="ORF">PHLCEN_2v3549</name>
</gene>
<dbReference type="PANTHER" id="PTHR47332">
    <property type="entry name" value="SET DOMAIN-CONTAINING PROTEIN 5"/>
    <property type="match status" value="1"/>
</dbReference>